<comment type="caution">
    <text evidence="1">The sequence shown here is derived from an EMBL/GenBank/DDBJ whole genome shotgun (WGS) entry which is preliminary data.</text>
</comment>
<evidence type="ECO:0000313" key="1">
    <source>
        <dbReference type="EMBL" id="CAL5979781.1"/>
    </source>
</evidence>
<accession>A0ABP1GV42</accession>
<proteinExistence type="predicted"/>
<keyword evidence="2" id="KW-1185">Reference proteome</keyword>
<sequence length="146" mass="16858">MQNIIIYYNIIVLKGENKSIQKQLKRNPALTPCNTGRSPYGTYYQNNKTQTRILCSQYIAEVSLSRVNEPEQEETDQRVMTLLPALNLEALRAAADTLVPRFSHPKDSYKDNFRSQQCQFLVPSQLMLSEEVNQSDPYIILLQFNI</sequence>
<organism evidence="1 2">
    <name type="scientific">Hexamita inflata</name>
    <dbReference type="NCBI Taxonomy" id="28002"/>
    <lineage>
        <taxon>Eukaryota</taxon>
        <taxon>Metamonada</taxon>
        <taxon>Diplomonadida</taxon>
        <taxon>Hexamitidae</taxon>
        <taxon>Hexamitinae</taxon>
        <taxon>Hexamita</taxon>
    </lineage>
</organism>
<evidence type="ECO:0000313" key="2">
    <source>
        <dbReference type="Proteomes" id="UP001642409"/>
    </source>
</evidence>
<dbReference type="Proteomes" id="UP001642409">
    <property type="component" value="Unassembled WGS sequence"/>
</dbReference>
<name>A0ABP1GV42_9EUKA</name>
<gene>
    <name evidence="1" type="ORF">HINF_LOCUS5863</name>
</gene>
<protein>
    <submittedName>
        <fullName evidence="1">Hypothetical_protein</fullName>
    </submittedName>
</protein>
<dbReference type="EMBL" id="CAXDID020000011">
    <property type="protein sequence ID" value="CAL5979781.1"/>
    <property type="molecule type" value="Genomic_DNA"/>
</dbReference>
<reference evidence="1 2" key="1">
    <citation type="submission" date="2024-07" db="EMBL/GenBank/DDBJ databases">
        <authorList>
            <person name="Akdeniz Z."/>
        </authorList>
    </citation>
    <scope>NUCLEOTIDE SEQUENCE [LARGE SCALE GENOMIC DNA]</scope>
</reference>